<dbReference type="NCBIfam" id="TIGR01615">
    <property type="entry name" value="A_thal_3542"/>
    <property type="match status" value="1"/>
</dbReference>
<dbReference type="Gramene" id="TVU37057">
    <property type="protein sequence ID" value="TVU37057"/>
    <property type="gene ID" value="EJB05_19024"/>
</dbReference>
<dbReference type="InterPro" id="IPR006502">
    <property type="entry name" value="PDDEXK-like"/>
</dbReference>
<evidence type="ECO:0000313" key="2">
    <source>
        <dbReference type="Proteomes" id="UP000324897"/>
    </source>
</evidence>
<comment type="caution">
    <text evidence="1">The sequence shown here is derived from an EMBL/GenBank/DDBJ whole genome shotgun (WGS) entry which is preliminary data.</text>
</comment>
<protein>
    <recommendedName>
        <fullName evidence="3">Plant-specific domain TIGR01615 family protein</fullName>
    </recommendedName>
</protein>
<sequence>MMLVAKELGISPPAAVAPRRRASSRVAPWGGGSPPVSDLWLRAGPAPEGFRSHSHDNDMDLAMLVSDFLENGASAGGDSRGSSDSESGLSDLAHLADSITVPSSSSSLLPSTKPPVFDFISDPLIVAFMPILTIHEPFFIQMYKQGGDEKENELLAMVHSLLFSIHESELQAFKRGQCSGSCIRHLLVKLLRYSGYDAAVCTSKWQGFDKIPGGDHEYIDVILNSDTTERLIVDIDFRSHFEIARAVDSYGTLLNSLPVVYVGTLPRLKQFLHVMVDAAKWSLKQNSMPLPPWRSLPYLQAKWQSKYERKHLDTDEENFHCVASDHALCIGHLKRLKSSLQSELETGRLLMMPIKKRMPKFERRRRRSLLSC</sequence>
<reference evidence="1 2" key="1">
    <citation type="journal article" date="2019" name="Sci. Rep.">
        <title>A high-quality genome of Eragrostis curvula grass provides insights into Poaceae evolution and supports new strategies to enhance forage quality.</title>
        <authorList>
            <person name="Carballo J."/>
            <person name="Santos B.A.C.M."/>
            <person name="Zappacosta D."/>
            <person name="Garbus I."/>
            <person name="Selva J.P."/>
            <person name="Gallo C.A."/>
            <person name="Diaz A."/>
            <person name="Albertini E."/>
            <person name="Caccamo M."/>
            <person name="Echenique V."/>
        </authorList>
    </citation>
    <scope>NUCLEOTIDE SEQUENCE [LARGE SCALE GENOMIC DNA]</scope>
    <source>
        <strain evidence="2">cv. Victoria</strain>
        <tissue evidence="1">Leaf</tissue>
    </source>
</reference>
<dbReference type="Pfam" id="PF04720">
    <property type="entry name" value="PDDEXK_6"/>
    <property type="match status" value="1"/>
</dbReference>
<dbReference type="PANTHER" id="PTHR31579">
    <property type="entry name" value="OS03G0796600 PROTEIN"/>
    <property type="match status" value="1"/>
</dbReference>
<dbReference type="AlphaFoldDB" id="A0A5J9VN79"/>
<dbReference type="OrthoDB" id="691424at2759"/>
<evidence type="ECO:0008006" key="3">
    <source>
        <dbReference type="Google" id="ProtNLM"/>
    </source>
</evidence>
<evidence type="ECO:0000313" key="1">
    <source>
        <dbReference type="EMBL" id="TVU37057.1"/>
    </source>
</evidence>
<accession>A0A5J9VN79</accession>
<dbReference type="PANTHER" id="PTHR31579:SF39">
    <property type="entry name" value="OS01G0973600 PROTEIN"/>
    <property type="match status" value="1"/>
</dbReference>
<organism evidence="1 2">
    <name type="scientific">Eragrostis curvula</name>
    <name type="common">weeping love grass</name>
    <dbReference type="NCBI Taxonomy" id="38414"/>
    <lineage>
        <taxon>Eukaryota</taxon>
        <taxon>Viridiplantae</taxon>
        <taxon>Streptophyta</taxon>
        <taxon>Embryophyta</taxon>
        <taxon>Tracheophyta</taxon>
        <taxon>Spermatophyta</taxon>
        <taxon>Magnoliopsida</taxon>
        <taxon>Liliopsida</taxon>
        <taxon>Poales</taxon>
        <taxon>Poaceae</taxon>
        <taxon>PACMAD clade</taxon>
        <taxon>Chloridoideae</taxon>
        <taxon>Eragrostideae</taxon>
        <taxon>Eragrostidinae</taxon>
        <taxon>Eragrostis</taxon>
    </lineage>
</organism>
<dbReference type="EMBL" id="RWGY01000009">
    <property type="protein sequence ID" value="TVU37057.1"/>
    <property type="molecule type" value="Genomic_DNA"/>
</dbReference>
<name>A0A5J9VN79_9POAL</name>
<feature type="non-terminal residue" evidence="1">
    <location>
        <position position="1"/>
    </location>
</feature>
<gene>
    <name evidence="1" type="ORF">EJB05_19024</name>
</gene>
<dbReference type="Proteomes" id="UP000324897">
    <property type="component" value="Unassembled WGS sequence"/>
</dbReference>
<keyword evidence="2" id="KW-1185">Reference proteome</keyword>
<proteinExistence type="predicted"/>